<protein>
    <submittedName>
        <fullName evidence="2">Uncharacterized protein</fullName>
    </submittedName>
</protein>
<reference evidence="2" key="1">
    <citation type="submission" date="2018-04" db="EMBL/GenBank/DDBJ databases">
        <title>Whole genome sequencing of Hypsizygus marmoreus.</title>
        <authorList>
            <person name="Choi I.-G."/>
            <person name="Min B."/>
            <person name="Kim J.-G."/>
            <person name="Kim S."/>
            <person name="Oh Y.-L."/>
            <person name="Kong W.-S."/>
            <person name="Park H."/>
            <person name="Jeong J."/>
            <person name="Song E.-S."/>
        </authorList>
    </citation>
    <scope>NUCLEOTIDE SEQUENCE [LARGE SCALE GENOMIC DNA]</scope>
    <source>
        <strain evidence="2">51987-8</strain>
    </source>
</reference>
<name>A0A369JHU3_HYPMA</name>
<feature type="compositionally biased region" description="Low complexity" evidence="1">
    <location>
        <begin position="1"/>
        <end position="24"/>
    </location>
</feature>
<evidence type="ECO:0000313" key="3">
    <source>
        <dbReference type="Proteomes" id="UP000076154"/>
    </source>
</evidence>
<feature type="region of interest" description="Disordered" evidence="1">
    <location>
        <begin position="148"/>
        <end position="207"/>
    </location>
</feature>
<gene>
    <name evidence="2" type="ORF">Hypma_012971</name>
</gene>
<feature type="compositionally biased region" description="Gly residues" evidence="1">
    <location>
        <begin position="181"/>
        <end position="198"/>
    </location>
</feature>
<dbReference type="EMBL" id="LUEZ02000071">
    <property type="protein sequence ID" value="RDB20137.1"/>
    <property type="molecule type" value="Genomic_DNA"/>
</dbReference>
<organism evidence="2 3">
    <name type="scientific">Hypsizygus marmoreus</name>
    <name type="common">White beech mushroom</name>
    <name type="synonym">Agaricus marmoreus</name>
    <dbReference type="NCBI Taxonomy" id="39966"/>
    <lineage>
        <taxon>Eukaryota</taxon>
        <taxon>Fungi</taxon>
        <taxon>Dikarya</taxon>
        <taxon>Basidiomycota</taxon>
        <taxon>Agaricomycotina</taxon>
        <taxon>Agaricomycetes</taxon>
        <taxon>Agaricomycetidae</taxon>
        <taxon>Agaricales</taxon>
        <taxon>Tricholomatineae</taxon>
        <taxon>Lyophyllaceae</taxon>
        <taxon>Hypsizygus</taxon>
    </lineage>
</organism>
<dbReference type="Proteomes" id="UP000076154">
    <property type="component" value="Unassembled WGS sequence"/>
</dbReference>
<comment type="caution">
    <text evidence="2">The sequence shown here is derived from an EMBL/GenBank/DDBJ whole genome shotgun (WGS) entry which is preliminary data.</text>
</comment>
<sequence>MSHSFSSSSSFLTHPPHSSPDTSSQLVQDPRLKPHTVLLPSGTEQIIIPKSSHQYLIQIHPHLAALFRIHLPRAAYTISTSLDTAHYLAANSVVEQINITIFKSCRNKLPKALSTRLMATARPFTCSIEVHDVTDVELERLLGQMGASAYVPAPDDGHEQRGDEGSSRDGGEGSDRDGGGKGHGGGGGPGGGVGGLGTGMTPYELNPSITSRLTPDLLGSWTQKFTLHQTTKVNISPPGHVGVTVKSFRIGTSANMGGHYELTTIKFAMFPCSAGGVGTDNVYPSQQPSFETIHQAGQKPTTSGHVVILTDEDEQGQGWTYHITNPHYREFGLTLMNPDGEAPSLRFRYMRQPPSYIVIKFICVWQVRTSATNPLQPSPGYENIIHQVELKLPLDSTAREFRAKGEVQLELKPPTPPDGSIHDSECEVEVKVEGQSNPRCLIKTQTGICATVPELWLGQPSGPKHQTIIEKLRAWAKQKLQQIFLVRH</sequence>
<dbReference type="AlphaFoldDB" id="A0A369JHU3"/>
<dbReference type="InParanoid" id="A0A369JHU3"/>
<keyword evidence="3" id="KW-1185">Reference proteome</keyword>
<feature type="region of interest" description="Disordered" evidence="1">
    <location>
        <begin position="1"/>
        <end position="29"/>
    </location>
</feature>
<evidence type="ECO:0000313" key="2">
    <source>
        <dbReference type="EMBL" id="RDB20137.1"/>
    </source>
</evidence>
<proteinExistence type="predicted"/>
<evidence type="ECO:0000256" key="1">
    <source>
        <dbReference type="SAM" id="MobiDB-lite"/>
    </source>
</evidence>
<feature type="compositionally biased region" description="Basic and acidic residues" evidence="1">
    <location>
        <begin position="155"/>
        <end position="180"/>
    </location>
</feature>
<accession>A0A369JHU3</accession>